<dbReference type="Proteomes" id="UP000087171">
    <property type="component" value="Unplaced"/>
</dbReference>
<evidence type="ECO:0000256" key="2">
    <source>
        <dbReference type="ARBA" id="ARBA00022771"/>
    </source>
</evidence>
<reference evidence="13" key="1">
    <citation type="submission" date="2025-08" db="UniProtKB">
        <authorList>
            <consortium name="RefSeq"/>
        </authorList>
    </citation>
    <scope>IDENTIFICATION</scope>
    <source>
        <tissue evidence="13">Etiolated seedlings</tissue>
    </source>
</reference>
<dbReference type="InterPro" id="IPR045174">
    <property type="entry name" value="Dof"/>
</dbReference>
<evidence type="ECO:0000313" key="12">
    <source>
        <dbReference type="Proteomes" id="UP000087171"/>
    </source>
</evidence>
<gene>
    <name evidence="13" type="primary">LOC101499672</name>
</gene>
<evidence type="ECO:0000256" key="7">
    <source>
        <dbReference type="ARBA" id="ARBA00023242"/>
    </source>
</evidence>
<feature type="compositionally biased region" description="Polar residues" evidence="10">
    <location>
        <begin position="142"/>
        <end position="163"/>
    </location>
</feature>
<name>A0A1S2Z5V9_CICAR</name>
<evidence type="ECO:0000256" key="9">
    <source>
        <dbReference type="RuleBase" id="RU369094"/>
    </source>
</evidence>
<dbReference type="KEGG" id="cam:101499672"/>
<dbReference type="PANTHER" id="PTHR31992">
    <property type="entry name" value="DOF ZINC FINGER PROTEIN DOF1.4-RELATED"/>
    <property type="match status" value="1"/>
</dbReference>
<evidence type="ECO:0000256" key="4">
    <source>
        <dbReference type="ARBA" id="ARBA00023015"/>
    </source>
</evidence>
<keyword evidence="1 9" id="KW-0479">Metal-binding</keyword>
<dbReference type="InterPro" id="IPR003851">
    <property type="entry name" value="Znf_Dof"/>
</dbReference>
<dbReference type="GeneID" id="101499672"/>
<keyword evidence="7 8" id="KW-0539">Nucleus</keyword>
<dbReference type="PANTHER" id="PTHR31992:SF336">
    <property type="entry name" value="DOF ZINC FINGER PROTEIN"/>
    <property type="match status" value="1"/>
</dbReference>
<evidence type="ECO:0000313" key="13">
    <source>
        <dbReference type="RefSeq" id="XP_004515618.1"/>
    </source>
</evidence>
<keyword evidence="2 8" id="KW-0863">Zinc-finger</keyword>
<evidence type="ECO:0000256" key="6">
    <source>
        <dbReference type="ARBA" id="ARBA00023163"/>
    </source>
</evidence>
<accession>A0A1S2Z5V9</accession>
<dbReference type="OrthoDB" id="1927254at2759"/>
<feature type="domain" description="Dof-type" evidence="11">
    <location>
        <begin position="76"/>
        <end position="130"/>
    </location>
</feature>
<dbReference type="GO" id="GO:0005634">
    <property type="term" value="C:nucleus"/>
    <property type="evidence" value="ECO:0007669"/>
    <property type="project" value="UniProtKB-SubCell"/>
</dbReference>
<dbReference type="GO" id="GO:0003677">
    <property type="term" value="F:DNA binding"/>
    <property type="evidence" value="ECO:0007669"/>
    <property type="project" value="UniProtKB-UniRule"/>
</dbReference>
<dbReference type="PaxDb" id="3827-XP_004515618.1"/>
<evidence type="ECO:0000256" key="8">
    <source>
        <dbReference type="PROSITE-ProRule" id="PRU00071"/>
    </source>
</evidence>
<comment type="subcellular location">
    <subcellularLocation>
        <location evidence="8 9">Nucleus</location>
    </subcellularLocation>
</comment>
<dbReference type="PROSITE" id="PS01361">
    <property type="entry name" value="ZF_DOF_1"/>
    <property type="match status" value="1"/>
</dbReference>
<evidence type="ECO:0000256" key="3">
    <source>
        <dbReference type="ARBA" id="ARBA00022833"/>
    </source>
</evidence>
<proteinExistence type="predicted"/>
<dbReference type="AlphaFoldDB" id="A0A1S2Z5V9"/>
<keyword evidence="6 9" id="KW-0804">Transcription</keyword>
<keyword evidence="4 9" id="KW-0805">Transcription regulation</keyword>
<evidence type="ECO:0000259" key="11">
    <source>
        <dbReference type="PROSITE" id="PS50884"/>
    </source>
</evidence>
<evidence type="ECO:0000256" key="5">
    <source>
        <dbReference type="ARBA" id="ARBA00023125"/>
    </source>
</evidence>
<dbReference type="GO" id="GO:0008270">
    <property type="term" value="F:zinc ion binding"/>
    <property type="evidence" value="ECO:0007669"/>
    <property type="project" value="UniProtKB-KW"/>
</dbReference>
<sequence>MVYTSLPPYMDPANWHQQQPNHQVANNSFNTPLLIPSPQPQPSNLTPSQSHGGSIRPGSMADRARMANIPMQEPAQKCPRCDSTNTKFCYFNNYSLSQPRHFCKTCRRYWTRGGALRSVPVGGGCRRNKRTKSSNNNTSKSPVSSDRQTSSANNNSPAVLSSQTPPPMRFMAPLHQLGDHIGEIGLNYGFSSPMGGVGDLNFHIGNSLGGASGGVGSGGVTSASGGSASILPVGGFEQWRMPQTHQFPFLSGLEASSSHGLLYPFEGGGGGGNDQAHVYGGVPKVLSTSSVKMEENQSRQFLGMINSNNNNPNSEQYWNASAGGATSAWADLSAFNSSNSTTTNSNYRS</sequence>
<dbReference type="eggNOG" id="ENOG502QTHW">
    <property type="taxonomic scope" value="Eukaryota"/>
</dbReference>
<organism evidence="12 13">
    <name type="scientific">Cicer arietinum</name>
    <name type="common">Chickpea</name>
    <name type="synonym">Garbanzo</name>
    <dbReference type="NCBI Taxonomy" id="3827"/>
    <lineage>
        <taxon>Eukaryota</taxon>
        <taxon>Viridiplantae</taxon>
        <taxon>Streptophyta</taxon>
        <taxon>Embryophyta</taxon>
        <taxon>Tracheophyta</taxon>
        <taxon>Spermatophyta</taxon>
        <taxon>Magnoliopsida</taxon>
        <taxon>eudicotyledons</taxon>
        <taxon>Gunneridae</taxon>
        <taxon>Pentapetalae</taxon>
        <taxon>rosids</taxon>
        <taxon>fabids</taxon>
        <taxon>Fabales</taxon>
        <taxon>Fabaceae</taxon>
        <taxon>Papilionoideae</taxon>
        <taxon>50 kb inversion clade</taxon>
        <taxon>NPAAA clade</taxon>
        <taxon>Hologalegina</taxon>
        <taxon>IRL clade</taxon>
        <taxon>Cicereae</taxon>
        <taxon>Cicer</taxon>
    </lineage>
</organism>
<dbReference type="Pfam" id="PF02701">
    <property type="entry name" value="Zn_ribbon_Dof"/>
    <property type="match status" value="1"/>
</dbReference>
<dbReference type="PROSITE" id="PS50884">
    <property type="entry name" value="ZF_DOF_2"/>
    <property type="match status" value="1"/>
</dbReference>
<evidence type="ECO:0000256" key="10">
    <source>
        <dbReference type="SAM" id="MobiDB-lite"/>
    </source>
</evidence>
<dbReference type="STRING" id="3827.A0A1S2Z5V9"/>
<dbReference type="GO" id="GO:0003700">
    <property type="term" value="F:DNA-binding transcription factor activity"/>
    <property type="evidence" value="ECO:0007669"/>
    <property type="project" value="UniProtKB-UniRule"/>
</dbReference>
<feature type="region of interest" description="Disordered" evidence="10">
    <location>
        <begin position="120"/>
        <end position="171"/>
    </location>
</feature>
<feature type="region of interest" description="Disordered" evidence="10">
    <location>
        <begin position="23"/>
        <end position="59"/>
    </location>
</feature>
<protein>
    <recommendedName>
        <fullName evidence="9">Dof zinc finger protein</fullName>
    </recommendedName>
</protein>
<dbReference type="RefSeq" id="XP_004515618.1">
    <property type="nucleotide sequence ID" value="XM_004515561.3"/>
</dbReference>
<keyword evidence="12" id="KW-1185">Reference proteome</keyword>
<keyword evidence="3 9" id="KW-0862">Zinc</keyword>
<keyword evidence="5 8" id="KW-0238">DNA-binding</keyword>
<comment type="function">
    <text evidence="9">Transcription factor that binds specifically to a 5'-AA[AG]G-3' consensus core sequence.</text>
</comment>
<evidence type="ECO:0000256" key="1">
    <source>
        <dbReference type="ARBA" id="ARBA00022723"/>
    </source>
</evidence>